<evidence type="ECO:0000256" key="5">
    <source>
        <dbReference type="ARBA" id="ARBA00025466"/>
    </source>
</evidence>
<feature type="compositionally biased region" description="Polar residues" evidence="6">
    <location>
        <begin position="305"/>
        <end position="314"/>
    </location>
</feature>
<feature type="domain" description="Myb/SANT-like DNA-binding" evidence="7">
    <location>
        <begin position="60"/>
        <end position="99"/>
    </location>
</feature>
<organism evidence="8 9">
    <name type="scientific">Eumeta variegata</name>
    <name type="common">Bagworm moth</name>
    <name type="synonym">Eumeta japonica</name>
    <dbReference type="NCBI Taxonomy" id="151549"/>
    <lineage>
        <taxon>Eukaryota</taxon>
        <taxon>Metazoa</taxon>
        <taxon>Ecdysozoa</taxon>
        <taxon>Arthropoda</taxon>
        <taxon>Hexapoda</taxon>
        <taxon>Insecta</taxon>
        <taxon>Pterygota</taxon>
        <taxon>Neoptera</taxon>
        <taxon>Endopterygota</taxon>
        <taxon>Lepidoptera</taxon>
        <taxon>Glossata</taxon>
        <taxon>Ditrysia</taxon>
        <taxon>Tineoidea</taxon>
        <taxon>Psychidae</taxon>
        <taxon>Oiketicinae</taxon>
        <taxon>Eumeta</taxon>
    </lineage>
</organism>
<dbReference type="InterPro" id="IPR028002">
    <property type="entry name" value="Myb_DNA-bind_5"/>
</dbReference>
<keyword evidence="9" id="KW-1185">Reference proteome</keyword>
<dbReference type="Proteomes" id="UP000299102">
    <property type="component" value="Unassembled WGS sequence"/>
</dbReference>
<evidence type="ECO:0000313" key="9">
    <source>
        <dbReference type="Proteomes" id="UP000299102"/>
    </source>
</evidence>
<dbReference type="PANTHER" id="PTHR23098:SF16">
    <property type="entry name" value="REGULATORY PROTEIN ZESTE"/>
    <property type="match status" value="1"/>
</dbReference>
<evidence type="ECO:0000256" key="4">
    <source>
        <dbReference type="ARBA" id="ARBA00023163"/>
    </source>
</evidence>
<accession>A0A4C1TJX3</accession>
<dbReference type="OrthoDB" id="8053018at2759"/>
<evidence type="ECO:0000259" key="7">
    <source>
        <dbReference type="Pfam" id="PF13873"/>
    </source>
</evidence>
<gene>
    <name evidence="8" type="ORF">EVAR_92400_1</name>
</gene>
<dbReference type="EMBL" id="BGZK01000063">
    <property type="protein sequence ID" value="GBP14415.1"/>
    <property type="molecule type" value="Genomic_DNA"/>
</dbReference>
<keyword evidence="3" id="KW-0805">Transcription regulation</keyword>
<comment type="function">
    <text evidence="5">Involved in transvection phenomena (= synapsis-dependent gene expression), where the synaptic pairing of chromosomes carrying genes with which zeste interacts influences the expression of these genes. Zeste binds to DNA and stimulates transcription from a nearby promoter.</text>
</comment>
<dbReference type="GO" id="GO:0005634">
    <property type="term" value="C:nucleus"/>
    <property type="evidence" value="ECO:0007669"/>
    <property type="project" value="TreeGrafter"/>
</dbReference>
<dbReference type="Pfam" id="PF13873">
    <property type="entry name" value="Myb_DNA-bind_5"/>
    <property type="match status" value="1"/>
</dbReference>
<name>A0A4C1TJX3_EUMVA</name>
<feature type="compositionally biased region" description="Polar residues" evidence="6">
    <location>
        <begin position="220"/>
        <end position="237"/>
    </location>
</feature>
<comment type="subunit">
    <text evidence="1">Self-associates forming complexes of several hundred monomers.</text>
</comment>
<feature type="region of interest" description="Disordered" evidence="6">
    <location>
        <begin position="305"/>
        <end position="348"/>
    </location>
</feature>
<evidence type="ECO:0000256" key="2">
    <source>
        <dbReference type="ARBA" id="ARBA00016807"/>
    </source>
</evidence>
<evidence type="ECO:0000256" key="3">
    <source>
        <dbReference type="ARBA" id="ARBA00023015"/>
    </source>
</evidence>
<reference evidence="8 9" key="1">
    <citation type="journal article" date="2019" name="Commun. Biol.">
        <title>The bagworm genome reveals a unique fibroin gene that provides high tensile strength.</title>
        <authorList>
            <person name="Kono N."/>
            <person name="Nakamura H."/>
            <person name="Ohtoshi R."/>
            <person name="Tomita M."/>
            <person name="Numata K."/>
            <person name="Arakawa K."/>
        </authorList>
    </citation>
    <scope>NUCLEOTIDE SEQUENCE [LARGE SCALE GENOMIC DNA]</scope>
</reference>
<feature type="compositionally biased region" description="Polar residues" evidence="6">
    <location>
        <begin position="245"/>
        <end position="255"/>
    </location>
</feature>
<proteinExistence type="predicted"/>
<dbReference type="AlphaFoldDB" id="A0A4C1TJX3"/>
<evidence type="ECO:0000256" key="6">
    <source>
        <dbReference type="SAM" id="MobiDB-lite"/>
    </source>
</evidence>
<evidence type="ECO:0000256" key="1">
    <source>
        <dbReference type="ARBA" id="ARBA00011764"/>
    </source>
</evidence>
<comment type="caution">
    <text evidence="8">The sequence shown here is derived from an EMBL/GenBank/DDBJ whole genome shotgun (WGS) entry which is preliminary data.</text>
</comment>
<evidence type="ECO:0000313" key="8">
    <source>
        <dbReference type="EMBL" id="GBP14415.1"/>
    </source>
</evidence>
<keyword evidence="4" id="KW-0804">Transcription</keyword>
<feature type="region of interest" description="Disordered" evidence="6">
    <location>
        <begin position="220"/>
        <end position="256"/>
    </location>
</feature>
<dbReference type="STRING" id="151549.A0A4C1TJX3"/>
<feature type="compositionally biased region" description="Basic residues" evidence="6">
    <location>
        <begin position="336"/>
        <end position="348"/>
    </location>
</feature>
<protein>
    <recommendedName>
        <fullName evidence="2">Regulatory protein zeste</fullName>
    </recommendedName>
</protein>
<sequence length="465" mass="52437">MWDTIYARRSPFANAIKTSTNSTIVYDFIRSFDEATAVKIKLHGDISKPYEGVQGRLQSYRKWAELANLLNSQGSGCTKTVEKWKKFWADLKSKTKKAATLRIHSSGTGGGPPSKVKLSTIEERIMAVLGVVAYAGISEESGFPDGLITILLRHTLLQSIHFKLRGLNFKPTMLVSCELRDVNNCFICTIMSELSDGDNHDLRAVTSDTSHVLHSIDMTHNQNLPSTSQSTPQTQLILPSRQPIHPSSPTPSTLEITEETQPILPSRQPMCPSSPTPVSQTIQNTQHVLPIPSRPSVCLPQHSHIATTQTLSASRTEESENRSPMSHMDPANRQRESRRRPDGRRRRRLLTPFQIATDSFVEIERVRNENEQMRTNQIDRSLRAIELLGERFIETDRVRTENERLRIEAINRAVTNSVLNFASTLVSTHFIPTHLVYNLDSATNHGSYLEEAETKASVKMKFRQY</sequence>
<dbReference type="PANTHER" id="PTHR23098">
    <property type="entry name" value="AGAP001331-PA-RELATED"/>
    <property type="match status" value="1"/>
</dbReference>